<keyword evidence="3" id="KW-1185">Reference proteome</keyword>
<feature type="compositionally biased region" description="Basic and acidic residues" evidence="1">
    <location>
        <begin position="210"/>
        <end position="232"/>
    </location>
</feature>
<gene>
    <name evidence="2" type="ORF">TCLT_LOCUS4985</name>
</gene>
<evidence type="ECO:0000313" key="2">
    <source>
        <dbReference type="EMBL" id="VDN02178.1"/>
    </source>
</evidence>
<dbReference type="WBParaSite" id="TCLT_0000499601-mRNA-1">
    <property type="protein sequence ID" value="TCLT_0000499601-mRNA-1"/>
    <property type="gene ID" value="TCLT_0000499601"/>
</dbReference>
<proteinExistence type="predicted"/>
<evidence type="ECO:0000256" key="1">
    <source>
        <dbReference type="SAM" id="MobiDB-lite"/>
    </source>
</evidence>
<feature type="region of interest" description="Disordered" evidence="1">
    <location>
        <begin position="174"/>
        <end position="232"/>
    </location>
</feature>
<dbReference type="AlphaFoldDB" id="A0A0N5CX84"/>
<protein>
    <submittedName>
        <fullName evidence="2 4">Uncharacterized protein</fullName>
    </submittedName>
</protein>
<accession>A0A0N5CX84</accession>
<dbReference type="Proteomes" id="UP000276776">
    <property type="component" value="Unassembled WGS sequence"/>
</dbReference>
<evidence type="ECO:0000313" key="3">
    <source>
        <dbReference type="Proteomes" id="UP000276776"/>
    </source>
</evidence>
<organism evidence="4">
    <name type="scientific">Thelazia callipaeda</name>
    <name type="common">Oriental eyeworm</name>
    <name type="synonym">Parasitic nematode</name>
    <dbReference type="NCBI Taxonomy" id="103827"/>
    <lineage>
        <taxon>Eukaryota</taxon>
        <taxon>Metazoa</taxon>
        <taxon>Ecdysozoa</taxon>
        <taxon>Nematoda</taxon>
        <taxon>Chromadorea</taxon>
        <taxon>Rhabditida</taxon>
        <taxon>Spirurina</taxon>
        <taxon>Spiruromorpha</taxon>
        <taxon>Thelazioidea</taxon>
        <taxon>Thelaziidae</taxon>
        <taxon>Thelazia</taxon>
    </lineage>
</organism>
<reference evidence="4" key="1">
    <citation type="submission" date="2017-02" db="UniProtKB">
        <authorList>
            <consortium name="WormBaseParasite"/>
        </authorList>
    </citation>
    <scope>IDENTIFICATION</scope>
</reference>
<evidence type="ECO:0000313" key="4">
    <source>
        <dbReference type="WBParaSite" id="TCLT_0000499601-mRNA-1"/>
    </source>
</evidence>
<dbReference type="STRING" id="103827.A0A0N5CX84"/>
<sequence>MKVFLGTKTQISSEVYSSQPKLATSLSNINQDRESFRMRNCRSATSTSFPRESPGSRLFGHDRYDSLTDAENADDWLQLQFKKLKAKRENNPEVIRRKRQEKLLLDELKHVNDEKQIARKYDECIYTVEGYGQRDYSPGEYRMQEVRLQNSQTPYHENQRYNFLCKSEISRATDVVRHKPPTPPPRARSRSPTSSPYLRQLRTRTPFQEHSTHLERNQLNRNDSSERESSDFADNRFSFKSATKVCCRPFFILLILDFYHDCLEYF</sequence>
<dbReference type="OrthoDB" id="5872490at2759"/>
<reference evidence="2 3" key="2">
    <citation type="submission" date="2018-11" db="EMBL/GenBank/DDBJ databases">
        <authorList>
            <consortium name="Pathogen Informatics"/>
        </authorList>
    </citation>
    <scope>NUCLEOTIDE SEQUENCE [LARGE SCALE GENOMIC DNA]</scope>
</reference>
<dbReference type="EMBL" id="UYYF01004314">
    <property type="protein sequence ID" value="VDN02178.1"/>
    <property type="molecule type" value="Genomic_DNA"/>
</dbReference>
<dbReference type="OMA" id="QMTREND"/>
<name>A0A0N5CX84_THECL</name>